<proteinExistence type="predicted"/>
<evidence type="ECO:0000313" key="1">
    <source>
        <dbReference type="EMBL" id="JAD15319.1"/>
    </source>
</evidence>
<organism evidence="1">
    <name type="scientific">Arundo donax</name>
    <name type="common">Giant reed</name>
    <name type="synonym">Donax arundinaceus</name>
    <dbReference type="NCBI Taxonomy" id="35708"/>
    <lineage>
        <taxon>Eukaryota</taxon>
        <taxon>Viridiplantae</taxon>
        <taxon>Streptophyta</taxon>
        <taxon>Embryophyta</taxon>
        <taxon>Tracheophyta</taxon>
        <taxon>Spermatophyta</taxon>
        <taxon>Magnoliopsida</taxon>
        <taxon>Liliopsida</taxon>
        <taxon>Poales</taxon>
        <taxon>Poaceae</taxon>
        <taxon>PACMAD clade</taxon>
        <taxon>Arundinoideae</taxon>
        <taxon>Arundineae</taxon>
        <taxon>Arundo</taxon>
    </lineage>
</organism>
<accession>A0A0A8XNV5</accession>
<dbReference type="AlphaFoldDB" id="A0A0A8XNV5"/>
<protein>
    <submittedName>
        <fullName evidence="1">Uncharacterized protein</fullName>
    </submittedName>
</protein>
<reference evidence="1" key="2">
    <citation type="journal article" date="2015" name="Data Brief">
        <title>Shoot transcriptome of the giant reed, Arundo donax.</title>
        <authorList>
            <person name="Barrero R.A."/>
            <person name="Guerrero F.D."/>
            <person name="Moolhuijzen P."/>
            <person name="Goolsby J.A."/>
            <person name="Tidwell J."/>
            <person name="Bellgard S.E."/>
            <person name="Bellgard M.I."/>
        </authorList>
    </citation>
    <scope>NUCLEOTIDE SEQUENCE</scope>
    <source>
        <tissue evidence="1">Shoot tissue taken approximately 20 cm above the soil surface</tissue>
    </source>
</reference>
<name>A0A0A8XNV5_ARUDO</name>
<dbReference type="EMBL" id="GBRH01282576">
    <property type="protein sequence ID" value="JAD15319.1"/>
    <property type="molecule type" value="Transcribed_RNA"/>
</dbReference>
<reference evidence="1" key="1">
    <citation type="submission" date="2014-09" db="EMBL/GenBank/DDBJ databases">
        <authorList>
            <person name="Magalhaes I.L.F."/>
            <person name="Oliveira U."/>
            <person name="Santos F.R."/>
            <person name="Vidigal T.H.D.A."/>
            <person name="Brescovit A.D."/>
            <person name="Santos A.J."/>
        </authorList>
    </citation>
    <scope>NUCLEOTIDE SEQUENCE</scope>
    <source>
        <tissue evidence="1">Shoot tissue taken approximately 20 cm above the soil surface</tissue>
    </source>
</reference>
<sequence length="37" mass="4024">MPMINGVGFYLAISSCAFVRRRRSNGQGLMSKLTSCA</sequence>